<organism evidence="2 3">
    <name type="scientific">Citrus x changshan-huyou</name>
    <dbReference type="NCBI Taxonomy" id="2935761"/>
    <lineage>
        <taxon>Eukaryota</taxon>
        <taxon>Viridiplantae</taxon>
        <taxon>Streptophyta</taxon>
        <taxon>Embryophyta</taxon>
        <taxon>Tracheophyta</taxon>
        <taxon>Spermatophyta</taxon>
        <taxon>Magnoliopsida</taxon>
        <taxon>eudicotyledons</taxon>
        <taxon>Gunneridae</taxon>
        <taxon>Pentapetalae</taxon>
        <taxon>rosids</taxon>
        <taxon>malvids</taxon>
        <taxon>Sapindales</taxon>
        <taxon>Rutaceae</taxon>
        <taxon>Aurantioideae</taxon>
        <taxon>Citrus</taxon>
    </lineage>
</organism>
<keyword evidence="3" id="KW-1185">Reference proteome</keyword>
<comment type="caution">
    <text evidence="2">The sequence shown here is derived from an EMBL/GenBank/DDBJ whole genome shotgun (WGS) entry which is preliminary data.</text>
</comment>
<accession>A0AAP0LQH9</accession>
<feature type="transmembrane region" description="Helical" evidence="1">
    <location>
        <begin position="58"/>
        <end position="79"/>
    </location>
</feature>
<keyword evidence="1" id="KW-0472">Membrane</keyword>
<proteinExistence type="predicted"/>
<evidence type="ECO:0000313" key="2">
    <source>
        <dbReference type="EMBL" id="KAK9182648.1"/>
    </source>
</evidence>
<dbReference type="AlphaFoldDB" id="A0AAP0LQH9"/>
<keyword evidence="1" id="KW-1133">Transmembrane helix</keyword>
<keyword evidence="1" id="KW-0812">Transmembrane</keyword>
<dbReference type="Proteomes" id="UP001428341">
    <property type="component" value="Unassembled WGS sequence"/>
</dbReference>
<evidence type="ECO:0000313" key="3">
    <source>
        <dbReference type="Proteomes" id="UP001428341"/>
    </source>
</evidence>
<dbReference type="EMBL" id="JBCGBO010000024">
    <property type="protein sequence ID" value="KAK9182648.1"/>
    <property type="molecule type" value="Genomic_DNA"/>
</dbReference>
<sequence length="85" mass="10331">MFNLFWLASLSYHDTHLFINNKRSISFLLFLFSILGKSIKRLRFIHISPYILQRFDYFLNRVFPVTHINLYVITLFLHIPLDLQE</sequence>
<reference evidence="2 3" key="1">
    <citation type="submission" date="2024-05" db="EMBL/GenBank/DDBJ databases">
        <title>Haplotype-resolved chromosome-level genome assembly of Huyou (Citrus changshanensis).</title>
        <authorList>
            <person name="Miao C."/>
            <person name="Chen W."/>
            <person name="Wu Y."/>
            <person name="Wang L."/>
            <person name="Zhao S."/>
            <person name="Grierson D."/>
            <person name="Xu C."/>
            <person name="Chen K."/>
        </authorList>
    </citation>
    <scope>NUCLEOTIDE SEQUENCE [LARGE SCALE GENOMIC DNA]</scope>
    <source>
        <strain evidence="2">01-14</strain>
        <tissue evidence="2">Leaf</tissue>
    </source>
</reference>
<evidence type="ECO:0000256" key="1">
    <source>
        <dbReference type="SAM" id="Phobius"/>
    </source>
</evidence>
<gene>
    <name evidence="2" type="ORF">WN944_025794</name>
</gene>
<name>A0AAP0LQH9_9ROSI</name>
<feature type="transmembrane region" description="Helical" evidence="1">
    <location>
        <begin position="20"/>
        <end position="37"/>
    </location>
</feature>
<protein>
    <submittedName>
        <fullName evidence="2">Uncharacterized protein</fullName>
    </submittedName>
</protein>